<organism evidence="1 2">
    <name type="scientific">Mucilaginibacter sabulilitoris</name>
    <dbReference type="NCBI Taxonomy" id="1173583"/>
    <lineage>
        <taxon>Bacteria</taxon>
        <taxon>Pseudomonadati</taxon>
        <taxon>Bacteroidota</taxon>
        <taxon>Sphingobacteriia</taxon>
        <taxon>Sphingobacteriales</taxon>
        <taxon>Sphingobacteriaceae</taxon>
        <taxon>Mucilaginibacter</taxon>
    </lineage>
</organism>
<name>A0ABZ0TNU0_9SPHI</name>
<dbReference type="Proteomes" id="UP001324380">
    <property type="component" value="Chromosome"/>
</dbReference>
<keyword evidence="2" id="KW-1185">Reference proteome</keyword>
<accession>A0ABZ0TNU0</accession>
<proteinExistence type="predicted"/>
<gene>
    <name evidence="1" type="ORF">SNE25_04655</name>
</gene>
<dbReference type="RefSeq" id="WP_321563926.1">
    <property type="nucleotide sequence ID" value="NZ_CP139558.1"/>
</dbReference>
<reference evidence="1 2" key="1">
    <citation type="submission" date="2023-11" db="EMBL/GenBank/DDBJ databases">
        <title>Analysis of the Genomes of Mucilaginibacter gossypii cycad 4 and M. sabulilitoris SNA2: microbes with the potential for plant growth promotion.</title>
        <authorList>
            <person name="Hirsch A.M."/>
            <person name="Humm E."/>
            <person name="Rubbi M."/>
            <person name="Del Vecchio G."/>
            <person name="Ha S.M."/>
            <person name="Pellegrini M."/>
            <person name="Gunsalus R.P."/>
        </authorList>
    </citation>
    <scope>NUCLEOTIDE SEQUENCE [LARGE SCALE GENOMIC DNA]</scope>
    <source>
        <strain evidence="1 2">SNA2</strain>
    </source>
</reference>
<dbReference type="EMBL" id="CP139558">
    <property type="protein sequence ID" value="WPU94811.1"/>
    <property type="molecule type" value="Genomic_DNA"/>
</dbReference>
<protein>
    <submittedName>
        <fullName evidence="1">Uncharacterized protein</fullName>
    </submittedName>
</protein>
<evidence type="ECO:0000313" key="1">
    <source>
        <dbReference type="EMBL" id="WPU94811.1"/>
    </source>
</evidence>
<sequence>MKPENRILQAFRTWDSQKAEFLPLLKVGTTDERTILRLQLDHFRQARHHLGDTVRPDEKPFMVLLENNIAKLEKQIYPNILLRLFLRAKNYLIDGPAYLEHQRRQRTANLENLKNQLSASGLGSIVGRLEQHLDVGRNQVQLPLDCHLTAHKRFSLDLHFERDVYGNFELRRIDGLLAEKSLTTREHKFDMAEWPDLKSNHVLSLLEGRAIKQQFIDVLGHKSERWVELGENGVKYYSPDHPFDVAAALATMPNITRNREELIRYLENGQLIPTHWKQDGHFQNIYVQADPGNGMIKIYNSRQRPITAEQLNRIASQLHVKKPQIVMQAARKVIKNGQNVT</sequence>
<evidence type="ECO:0000313" key="2">
    <source>
        <dbReference type="Proteomes" id="UP001324380"/>
    </source>
</evidence>